<feature type="transmembrane region" description="Helical" evidence="1">
    <location>
        <begin position="233"/>
        <end position="255"/>
    </location>
</feature>
<keyword evidence="2" id="KW-0496">Mitochondrion</keyword>
<feature type="transmembrane region" description="Helical" evidence="1">
    <location>
        <begin position="47"/>
        <end position="65"/>
    </location>
</feature>
<feature type="transmembrane region" description="Helical" evidence="1">
    <location>
        <begin position="207"/>
        <end position="227"/>
    </location>
</feature>
<dbReference type="EMBL" id="LT906350">
    <property type="protein sequence ID" value="SNU77932.1"/>
    <property type="molecule type" value="Genomic_DNA"/>
</dbReference>
<protein>
    <submittedName>
        <fullName evidence="2">Uncharacterized protein</fullName>
    </submittedName>
</protein>
<proteinExistence type="predicted"/>
<keyword evidence="1" id="KW-1133">Transmembrane helix</keyword>
<geneLocation type="mitochondrion" evidence="2"/>
<name>A0A2C8D3F8_FUSC1</name>
<feature type="transmembrane region" description="Helical" evidence="1">
    <location>
        <begin position="141"/>
        <end position="160"/>
    </location>
</feature>
<keyword evidence="1" id="KW-0812">Transmembrane</keyword>
<accession>A0A2C8D3F8</accession>
<feature type="transmembrane region" description="Helical" evidence="1">
    <location>
        <begin position="117"/>
        <end position="135"/>
    </location>
</feature>
<gene>
    <name evidence="2" type="primary">orf411</name>
</gene>
<evidence type="ECO:0000313" key="2">
    <source>
        <dbReference type="EMBL" id="SNU77932.1"/>
    </source>
</evidence>
<keyword evidence="1" id="KW-0472">Membrane</keyword>
<organism evidence="2">
    <name type="scientific">Fusarium oxysporum f. sp. cubense (strain race 1)</name>
    <name type="common">Panama disease fungus</name>
    <dbReference type="NCBI Taxonomy" id="1229664"/>
    <lineage>
        <taxon>Eukaryota</taxon>
        <taxon>Fungi</taxon>
        <taxon>Dikarya</taxon>
        <taxon>Ascomycota</taxon>
        <taxon>Pezizomycotina</taxon>
        <taxon>Sordariomycetes</taxon>
        <taxon>Hypocreomycetidae</taxon>
        <taxon>Hypocreales</taxon>
        <taxon>Nectriaceae</taxon>
        <taxon>Fusarium</taxon>
        <taxon>Fusarium oxysporum species complex</taxon>
    </lineage>
</organism>
<feature type="transmembrane region" description="Helical" evidence="1">
    <location>
        <begin position="275"/>
        <end position="294"/>
    </location>
</feature>
<dbReference type="AlphaFoldDB" id="A0A2C8D3F8"/>
<sequence length="411" mass="48816">MMIFNNFIELIRYVFLHSVQLQPIFNKYSYIAASLWKNYLRWLVSPFFNARLYQFLSIVFIYVFVQPIQIDWSLYIDPLRDLILNQGLSQSKIYQGEDPNISFIYGYSHRSLRGFRIYIYIFIIVIILFPLLFIIQNYIFIILSLLSAILIKALALNFYNKHFKYFYDYMFAPTGLASPSDKWKKLVYLVTQIVNNIYKIIKHLLKIWIISVILIFTFRSMIATMLLNIENKSLSIILTLTLPLPMILYLLNFIIKYLKKEPIKDEDYYLYNDYVVDRVNLYRITYITFINYLIRNYYSTISIVIITIVLIVLFIALLIICKLYVHSWQTYKGAGSRQSTITSMSSCRVINKNEPLALKSAFQTTAAYISAFIAITPFFQEGCNKGFMDYYINTDKTKYYEWKKYLFLSLV</sequence>
<evidence type="ECO:0000256" key="1">
    <source>
        <dbReference type="SAM" id="Phobius"/>
    </source>
</evidence>
<feature type="transmembrane region" description="Helical" evidence="1">
    <location>
        <begin position="300"/>
        <end position="325"/>
    </location>
</feature>
<reference evidence="2" key="1">
    <citation type="submission" date="2016-12" db="EMBL/GenBank/DDBJ databases">
        <title>Recombination within an asexual species: what the mitochondrial genomes reveal in the Fusarium oxysporum species complex.</title>
        <authorList>
            <person name="Brankovics B."/>
            <person name="Van Dam P."/>
            <person name="Rep M."/>
            <person name="De Hoog G.S."/>
            <person name="Van der Lee T.A.J."/>
            <person name="Waalwijk C."/>
            <person name="Van Diepeningen A.D."/>
        </authorList>
    </citation>
    <scope>NUCLEOTIDE SEQUENCE</scope>
    <source>
        <strain evidence="2">N2</strain>
    </source>
</reference>